<dbReference type="Gene3D" id="3.30.70.270">
    <property type="match status" value="1"/>
</dbReference>
<keyword evidence="1" id="KW-0175">Coiled coil</keyword>
<dbReference type="SUPFAM" id="SSF55073">
    <property type="entry name" value="Nucleotide cyclase"/>
    <property type="match status" value="1"/>
</dbReference>
<evidence type="ECO:0000313" key="4">
    <source>
        <dbReference type="EMBL" id="MFC4790061.1"/>
    </source>
</evidence>
<keyword evidence="2" id="KW-1133">Transmembrane helix</keyword>
<dbReference type="EC" id="2.7.7.65" evidence="4"/>
<dbReference type="Proteomes" id="UP001596001">
    <property type="component" value="Unassembled WGS sequence"/>
</dbReference>
<dbReference type="GO" id="GO:0052621">
    <property type="term" value="F:diguanylate cyclase activity"/>
    <property type="evidence" value="ECO:0007669"/>
    <property type="project" value="UniProtKB-EC"/>
</dbReference>
<comment type="caution">
    <text evidence="4">The sequence shown here is derived from an EMBL/GenBank/DDBJ whole genome shotgun (WGS) entry which is preliminary data.</text>
</comment>
<sequence>MIRFDQLFGVLGKRLLLWMLLINGVSALVATSVQLYANYRQDVVDMQDALDFIRISQIPGLAQAAWNFDRQQLHAQVDGIARSSWVAGVMLRYGSSDKEVIQQGRLDAKHLAAHELPLVHGSGEHAIQVGSIVLVPNRQQLYQKSFDRLVVVFLTQTAKTTVISLGLLWLVFSMVTRHLIRMADFASQYQPGSSQPLLVLHRSPAYQDDELGRLQDSLNSAYLRLQNAHEAEQRHIEELELRVAERTNALRVANAQLVEHAYHDPLTGLANRMLLDERLKQAIARAQRYQHELAVLLIDLNRFKPINDLYGHAAGDVLLTELAKRMRSVLRETDTLARIGGDEFVVILENLEPGTSVARVQDSLKDVLRQPCAWQDELLQVGASIGVARYPHDGTQAHDLLRVADAQMYVDKRSMQVVDSFQI</sequence>
<dbReference type="Pfam" id="PF00990">
    <property type="entry name" value="GGDEF"/>
    <property type="match status" value="1"/>
</dbReference>
<dbReference type="PANTHER" id="PTHR46663">
    <property type="entry name" value="DIGUANYLATE CYCLASE DGCT-RELATED"/>
    <property type="match status" value="1"/>
</dbReference>
<dbReference type="InterPro" id="IPR000160">
    <property type="entry name" value="GGDEF_dom"/>
</dbReference>
<dbReference type="PANTHER" id="PTHR46663:SF2">
    <property type="entry name" value="GGDEF DOMAIN-CONTAINING PROTEIN"/>
    <property type="match status" value="1"/>
</dbReference>
<proteinExistence type="predicted"/>
<keyword evidence="5" id="KW-1185">Reference proteome</keyword>
<keyword evidence="2" id="KW-0812">Transmembrane</keyword>
<dbReference type="InterPro" id="IPR043128">
    <property type="entry name" value="Rev_trsase/Diguanyl_cyclase"/>
</dbReference>
<dbReference type="EMBL" id="JBHSHJ010000013">
    <property type="protein sequence ID" value="MFC4790061.1"/>
    <property type="molecule type" value="Genomic_DNA"/>
</dbReference>
<dbReference type="InterPro" id="IPR029787">
    <property type="entry name" value="Nucleotide_cyclase"/>
</dbReference>
<dbReference type="NCBIfam" id="TIGR00254">
    <property type="entry name" value="GGDEF"/>
    <property type="match status" value="1"/>
</dbReference>
<evidence type="ECO:0000313" key="5">
    <source>
        <dbReference type="Proteomes" id="UP001596001"/>
    </source>
</evidence>
<keyword evidence="4" id="KW-0548">Nucleotidyltransferase</keyword>
<accession>A0ABV9QFH3</accession>
<evidence type="ECO:0000259" key="3">
    <source>
        <dbReference type="PROSITE" id="PS50887"/>
    </source>
</evidence>
<dbReference type="Pfam" id="PF17149">
    <property type="entry name" value="CHASE5"/>
    <property type="match status" value="1"/>
</dbReference>
<evidence type="ECO:0000256" key="2">
    <source>
        <dbReference type="SAM" id="Phobius"/>
    </source>
</evidence>
<gene>
    <name evidence="4" type="ORF">ACFO6X_13830</name>
</gene>
<dbReference type="PROSITE" id="PS50887">
    <property type="entry name" value="GGDEF"/>
    <property type="match status" value="1"/>
</dbReference>
<keyword evidence="2" id="KW-0472">Membrane</keyword>
<organism evidence="4 5">
    <name type="scientific">Giesbergeria sinuosa</name>
    <dbReference type="NCBI Taxonomy" id="80883"/>
    <lineage>
        <taxon>Bacteria</taxon>
        <taxon>Pseudomonadati</taxon>
        <taxon>Pseudomonadota</taxon>
        <taxon>Betaproteobacteria</taxon>
        <taxon>Burkholderiales</taxon>
        <taxon>Comamonadaceae</taxon>
        <taxon>Giesbergeria</taxon>
    </lineage>
</organism>
<dbReference type="InterPro" id="IPR033414">
    <property type="entry name" value="Sensor_dom"/>
</dbReference>
<dbReference type="SMART" id="SM00267">
    <property type="entry name" value="GGDEF"/>
    <property type="match status" value="1"/>
</dbReference>
<feature type="transmembrane region" description="Helical" evidence="2">
    <location>
        <begin position="15"/>
        <end position="37"/>
    </location>
</feature>
<evidence type="ECO:0000256" key="1">
    <source>
        <dbReference type="SAM" id="Coils"/>
    </source>
</evidence>
<dbReference type="InterPro" id="IPR052163">
    <property type="entry name" value="DGC-Regulatory_Protein"/>
</dbReference>
<feature type="transmembrane region" description="Helical" evidence="2">
    <location>
        <begin position="149"/>
        <end position="172"/>
    </location>
</feature>
<dbReference type="RefSeq" id="WP_382434047.1">
    <property type="nucleotide sequence ID" value="NZ_JBHSHJ010000013.1"/>
</dbReference>
<feature type="domain" description="GGDEF" evidence="3">
    <location>
        <begin position="291"/>
        <end position="423"/>
    </location>
</feature>
<name>A0ABV9QFH3_9BURK</name>
<feature type="coiled-coil region" evidence="1">
    <location>
        <begin position="222"/>
        <end position="292"/>
    </location>
</feature>
<dbReference type="CDD" id="cd01949">
    <property type="entry name" value="GGDEF"/>
    <property type="match status" value="1"/>
</dbReference>
<reference evidence="5" key="1">
    <citation type="journal article" date="2019" name="Int. J. Syst. Evol. Microbiol.">
        <title>The Global Catalogue of Microorganisms (GCM) 10K type strain sequencing project: providing services to taxonomists for standard genome sequencing and annotation.</title>
        <authorList>
            <consortium name="The Broad Institute Genomics Platform"/>
            <consortium name="The Broad Institute Genome Sequencing Center for Infectious Disease"/>
            <person name="Wu L."/>
            <person name="Ma J."/>
        </authorList>
    </citation>
    <scope>NUCLEOTIDE SEQUENCE [LARGE SCALE GENOMIC DNA]</scope>
    <source>
        <strain evidence="5">CCUG 49452</strain>
    </source>
</reference>
<keyword evidence="4" id="KW-0808">Transferase</keyword>
<protein>
    <submittedName>
        <fullName evidence="4">Diguanylate cyclase domain-containing protein</fullName>
        <ecNumber evidence="4">2.7.7.65</ecNumber>
    </submittedName>
</protein>